<proteinExistence type="predicted"/>
<gene>
    <name evidence="3" type="ORF">GLW05_00215</name>
</gene>
<feature type="compositionally biased region" description="Basic and acidic residues" evidence="1">
    <location>
        <begin position="22"/>
        <end position="31"/>
    </location>
</feature>
<comment type="caution">
    <text evidence="3">The sequence shown here is derived from an EMBL/GenBank/DDBJ whole genome shotgun (WGS) entry which is preliminary data.</text>
</comment>
<evidence type="ECO:0000313" key="4">
    <source>
        <dbReference type="Proteomes" id="UP000468638"/>
    </source>
</evidence>
<organism evidence="3 4">
    <name type="scientific">Pontibacillus yanchengensis</name>
    <dbReference type="NCBI Taxonomy" id="462910"/>
    <lineage>
        <taxon>Bacteria</taxon>
        <taxon>Bacillati</taxon>
        <taxon>Bacillota</taxon>
        <taxon>Bacilli</taxon>
        <taxon>Bacillales</taxon>
        <taxon>Bacillaceae</taxon>
        <taxon>Pontibacillus</taxon>
    </lineage>
</organism>
<accession>A0A6I4ZPC0</accession>
<name>A0A6I4ZPC0_9BACI</name>
<evidence type="ECO:0000313" key="3">
    <source>
        <dbReference type="EMBL" id="MYL32028.1"/>
    </source>
</evidence>
<reference evidence="3 4" key="1">
    <citation type="submission" date="2019-11" db="EMBL/GenBank/DDBJ databases">
        <title>Genome sequences of 17 halophilic strains isolated from different environments.</title>
        <authorList>
            <person name="Furrow R.E."/>
        </authorList>
    </citation>
    <scope>NUCLEOTIDE SEQUENCE [LARGE SCALE GENOMIC DNA]</scope>
    <source>
        <strain evidence="3 4">22514_16_FS</strain>
    </source>
</reference>
<dbReference type="Pfam" id="PF25250">
    <property type="entry name" value="DUF7852"/>
    <property type="match status" value="1"/>
</dbReference>
<evidence type="ECO:0000256" key="1">
    <source>
        <dbReference type="SAM" id="MobiDB-lite"/>
    </source>
</evidence>
<dbReference type="EMBL" id="WMEQ01000001">
    <property type="protein sequence ID" value="MYL32028.1"/>
    <property type="molecule type" value="Genomic_DNA"/>
</dbReference>
<dbReference type="AlphaFoldDB" id="A0A6I4ZPC0"/>
<dbReference type="InterPro" id="IPR057174">
    <property type="entry name" value="DUF7852"/>
</dbReference>
<dbReference type="OrthoDB" id="2381017at2"/>
<dbReference type="Proteomes" id="UP000468638">
    <property type="component" value="Unassembled WGS sequence"/>
</dbReference>
<protein>
    <recommendedName>
        <fullName evidence="2">DUF7852 domain-containing protein</fullName>
    </recommendedName>
</protein>
<sequence>MNIPWINNAAMKNAPKGKQVSRFKEGKSYNKERKKRKSPKRLKRNYAGKSFKFGETTFEEKEIDNTLTIEQVNCSHISEANLEEEHVQEEQTSQISNVEDGLSTSSYGEMIQHVVQQSFQGQDQLVANENNPLDDSIAEIEETHTEHTDVKEEKSRQELETETLPLMKKEEVEITEQCHPLTGTYSYSLNLLNENKKENEPSEVDNVLTGEVHFKAWINVKHFLRPPLIPSSSNQTYRFIDDDDRVNESLSSKFFYTEKTFHDTPYCDIASAVISNQVQIANTPSKVPTKQLNELYGYSYEKKLENHQYLGIKTPVLLGQYDIELAMEPTIESPFPIYEVDTIENQLSIRNYDFIPKTHPSSRSMMSEAKEGVIMLEGVVYQSIFCRRNISISNTYQSISEKLVLHLGLEFMQVQSC</sequence>
<evidence type="ECO:0000259" key="2">
    <source>
        <dbReference type="Pfam" id="PF25250"/>
    </source>
</evidence>
<feature type="domain" description="DUF7852" evidence="2">
    <location>
        <begin position="211"/>
        <end position="416"/>
    </location>
</feature>
<dbReference type="RefSeq" id="WP_160847353.1">
    <property type="nucleotide sequence ID" value="NZ_WMEQ01000001.1"/>
</dbReference>
<feature type="region of interest" description="Disordered" evidence="1">
    <location>
        <begin position="1"/>
        <end position="47"/>
    </location>
</feature>
<feature type="compositionally biased region" description="Basic residues" evidence="1">
    <location>
        <begin position="32"/>
        <end position="46"/>
    </location>
</feature>